<evidence type="ECO:0000313" key="2">
    <source>
        <dbReference type="Proteomes" id="UP000179786"/>
    </source>
</evidence>
<evidence type="ECO:0000313" key="1">
    <source>
        <dbReference type="EMBL" id="OHU90293.1"/>
    </source>
</evidence>
<dbReference type="EMBL" id="MKJU01000026">
    <property type="protein sequence ID" value="OHU90293.1"/>
    <property type="molecule type" value="Genomic_DNA"/>
</dbReference>
<organism evidence="1 2">
    <name type="scientific">Pseudoalteromonas amylolytica</name>
    <dbReference type="NCBI Taxonomy" id="1859457"/>
    <lineage>
        <taxon>Bacteria</taxon>
        <taxon>Pseudomonadati</taxon>
        <taxon>Pseudomonadota</taxon>
        <taxon>Gammaproteobacteria</taxon>
        <taxon>Alteromonadales</taxon>
        <taxon>Pseudoalteromonadaceae</taxon>
        <taxon>Pseudoalteromonas</taxon>
    </lineage>
</organism>
<reference evidence="1 2" key="1">
    <citation type="submission" date="2016-09" db="EMBL/GenBank/DDBJ databases">
        <title>Pseudoalteromonas amylolytica sp. nov., isolated from the surface seawater.</title>
        <authorList>
            <person name="Wu Y.-H."/>
            <person name="Cheng H."/>
            <person name="Jin X.-B."/>
            <person name="Wang C.-S."/>
            <person name="Xu X.-W."/>
        </authorList>
    </citation>
    <scope>NUCLEOTIDE SEQUENCE [LARGE SCALE GENOMIC DNA]</scope>
    <source>
        <strain evidence="1 2">JW1</strain>
    </source>
</reference>
<name>A0A1S1MU30_9GAMM</name>
<comment type="caution">
    <text evidence="1">The sequence shown here is derived from an EMBL/GenBank/DDBJ whole genome shotgun (WGS) entry which is preliminary data.</text>
</comment>
<dbReference type="AlphaFoldDB" id="A0A1S1MU30"/>
<proteinExistence type="predicted"/>
<sequence length="94" mass="11232">MLSPKAVMRSECCKIYTIKLELIRTSIVERRDCFSIIILLRTRTKIFNSVRLKIERLALKRLLIVLMRNFIGFKYTGMLPVGKGHHWRPFFNYQ</sequence>
<protein>
    <submittedName>
        <fullName evidence="1">Uncharacterized protein</fullName>
    </submittedName>
</protein>
<dbReference type="Proteomes" id="UP000179786">
    <property type="component" value="Unassembled WGS sequence"/>
</dbReference>
<accession>A0A1S1MU30</accession>
<gene>
    <name evidence="1" type="ORF">BET10_12905</name>
</gene>
<keyword evidence="2" id="KW-1185">Reference proteome</keyword>